<evidence type="ECO:0000256" key="4">
    <source>
        <dbReference type="ARBA" id="ARBA00022605"/>
    </source>
</evidence>
<feature type="binding site" evidence="11">
    <location>
        <position position="302"/>
    </location>
    <ligand>
        <name>FMN</name>
        <dbReference type="ChEBI" id="CHEBI:58210"/>
    </ligand>
</feature>
<reference evidence="13 14" key="1">
    <citation type="submission" date="2021-01" db="EMBL/GenBank/DDBJ databases">
        <title>Genomic Encyclopedia of Type Strains, Phase IV (KMG-IV): sequencing the most valuable type-strain genomes for metagenomic binning, comparative biology and taxonomic classification.</title>
        <authorList>
            <person name="Goeker M."/>
        </authorList>
    </citation>
    <scope>NUCLEOTIDE SEQUENCE [LARGE SCALE GENOMIC DNA]</scope>
    <source>
        <strain evidence="13 14">DSM 25890</strain>
    </source>
</reference>
<dbReference type="InterPro" id="IPR000453">
    <property type="entry name" value="Chorismate_synth"/>
</dbReference>
<evidence type="ECO:0000256" key="7">
    <source>
        <dbReference type="ARBA" id="ARBA00022827"/>
    </source>
</evidence>
<comment type="pathway">
    <text evidence="1 11 12">Metabolic intermediate biosynthesis; chorismate biosynthesis; chorismate from D-erythrose 4-phosphate and phosphoenolpyruvate: step 7/7.</text>
</comment>
<comment type="catalytic activity">
    <reaction evidence="11 12">
        <text>5-O-(1-carboxyvinyl)-3-phosphoshikimate = chorismate + phosphate</text>
        <dbReference type="Rhea" id="RHEA:21020"/>
        <dbReference type="ChEBI" id="CHEBI:29748"/>
        <dbReference type="ChEBI" id="CHEBI:43474"/>
        <dbReference type="ChEBI" id="CHEBI:57701"/>
        <dbReference type="EC" id="4.2.3.5"/>
    </reaction>
</comment>
<proteinExistence type="inferred from homology"/>
<evidence type="ECO:0000256" key="10">
    <source>
        <dbReference type="ARBA" id="ARBA00023239"/>
    </source>
</evidence>
<dbReference type="PANTHER" id="PTHR21085">
    <property type="entry name" value="CHORISMATE SYNTHASE"/>
    <property type="match status" value="1"/>
</dbReference>
<accession>A0ABS2NLB2</accession>
<keyword evidence="8 11" id="KW-0521">NADP</keyword>
<name>A0ABS2NLB2_9FIRM</name>
<keyword evidence="4 11" id="KW-0028">Amino-acid biosynthesis</keyword>
<evidence type="ECO:0000256" key="11">
    <source>
        <dbReference type="HAMAP-Rule" id="MF_00300"/>
    </source>
</evidence>
<keyword evidence="5 11" id="KW-0285">Flavoprotein</keyword>
<feature type="binding site" evidence="11">
    <location>
        <begin position="128"/>
        <end position="130"/>
    </location>
    <ligand>
        <name>FMN</name>
        <dbReference type="ChEBI" id="CHEBI:58210"/>
    </ligand>
</feature>
<feature type="binding site" evidence="11">
    <location>
        <begin position="317"/>
        <end position="321"/>
    </location>
    <ligand>
        <name>FMN</name>
        <dbReference type="ChEBI" id="CHEBI:58210"/>
    </ligand>
</feature>
<keyword evidence="9 11" id="KW-0057">Aromatic amino acid biosynthesis</keyword>
<dbReference type="CDD" id="cd07304">
    <property type="entry name" value="Chorismate_synthase"/>
    <property type="match status" value="1"/>
</dbReference>
<keyword evidence="6 11" id="KW-0288">FMN</keyword>
<comment type="cofactor">
    <cofactor evidence="11 12">
        <name>FMNH2</name>
        <dbReference type="ChEBI" id="CHEBI:57618"/>
    </cofactor>
    <text evidence="11 12">Reduced FMN (FMNH(2)).</text>
</comment>
<feature type="binding site" evidence="11">
    <location>
        <position position="46"/>
    </location>
    <ligand>
        <name>NADP(+)</name>
        <dbReference type="ChEBI" id="CHEBI:58349"/>
    </ligand>
</feature>
<evidence type="ECO:0000256" key="2">
    <source>
        <dbReference type="ARBA" id="ARBA00008014"/>
    </source>
</evidence>
<protein>
    <recommendedName>
        <fullName evidence="3 11">Chorismate synthase</fullName>
        <shortName evidence="11">CS</shortName>
        <ecNumber evidence="3 11">4.2.3.5</ecNumber>
    </recommendedName>
    <alternativeName>
        <fullName evidence="11">5-enolpyruvylshikimate-3-phosphate phospholyase</fullName>
    </alternativeName>
</protein>
<feature type="binding site" evidence="11">
    <location>
        <position position="40"/>
    </location>
    <ligand>
        <name>NADP(+)</name>
        <dbReference type="ChEBI" id="CHEBI:58349"/>
    </ligand>
</feature>
<keyword evidence="10 11" id="KW-0456">Lyase</keyword>
<evidence type="ECO:0000256" key="6">
    <source>
        <dbReference type="ARBA" id="ARBA00022643"/>
    </source>
</evidence>
<dbReference type="RefSeq" id="WP_204400008.1">
    <property type="nucleotide sequence ID" value="NZ_JAFBEE010000001.1"/>
</dbReference>
<organism evidence="13 14">
    <name type="scientific">Alkaliphilus hydrothermalis</name>
    <dbReference type="NCBI Taxonomy" id="1482730"/>
    <lineage>
        <taxon>Bacteria</taxon>
        <taxon>Bacillati</taxon>
        <taxon>Bacillota</taxon>
        <taxon>Clostridia</taxon>
        <taxon>Peptostreptococcales</taxon>
        <taxon>Natronincolaceae</taxon>
        <taxon>Alkaliphilus</taxon>
    </lineage>
</organism>
<dbReference type="NCBIfam" id="TIGR00033">
    <property type="entry name" value="aroC"/>
    <property type="match status" value="1"/>
</dbReference>
<dbReference type="PIRSF" id="PIRSF001456">
    <property type="entry name" value="Chorismate_synth"/>
    <property type="match status" value="1"/>
</dbReference>
<evidence type="ECO:0000256" key="9">
    <source>
        <dbReference type="ARBA" id="ARBA00023141"/>
    </source>
</evidence>
<dbReference type="SUPFAM" id="SSF103263">
    <property type="entry name" value="Chorismate synthase, AroC"/>
    <property type="match status" value="1"/>
</dbReference>
<evidence type="ECO:0000256" key="1">
    <source>
        <dbReference type="ARBA" id="ARBA00005044"/>
    </source>
</evidence>
<feature type="binding site" evidence="11">
    <location>
        <begin position="257"/>
        <end position="258"/>
    </location>
    <ligand>
        <name>FMN</name>
        <dbReference type="ChEBI" id="CHEBI:58210"/>
    </ligand>
</feature>
<comment type="caution">
    <text evidence="13">The sequence shown here is derived from an EMBL/GenBank/DDBJ whole genome shotgun (WGS) entry which is preliminary data.</text>
</comment>
<comment type="subunit">
    <text evidence="11">Homotetramer.</text>
</comment>
<evidence type="ECO:0000256" key="12">
    <source>
        <dbReference type="RuleBase" id="RU000605"/>
    </source>
</evidence>
<dbReference type="GO" id="GO:0004107">
    <property type="term" value="F:chorismate synthase activity"/>
    <property type="evidence" value="ECO:0007669"/>
    <property type="project" value="UniProtKB-EC"/>
</dbReference>
<evidence type="ECO:0000256" key="8">
    <source>
        <dbReference type="ARBA" id="ARBA00022857"/>
    </source>
</evidence>
<evidence type="ECO:0000313" key="13">
    <source>
        <dbReference type="EMBL" id="MBM7613733.1"/>
    </source>
</evidence>
<evidence type="ECO:0000256" key="3">
    <source>
        <dbReference type="ARBA" id="ARBA00013036"/>
    </source>
</evidence>
<dbReference type="PANTHER" id="PTHR21085:SF0">
    <property type="entry name" value="CHORISMATE SYNTHASE"/>
    <property type="match status" value="1"/>
</dbReference>
<gene>
    <name evidence="11" type="primary">aroC</name>
    <name evidence="13" type="ORF">JOC73_000241</name>
</gene>
<dbReference type="HAMAP" id="MF_00300">
    <property type="entry name" value="Chorismate_synth"/>
    <property type="match status" value="1"/>
</dbReference>
<dbReference type="NCBIfam" id="NF003793">
    <property type="entry name" value="PRK05382.1"/>
    <property type="match status" value="1"/>
</dbReference>
<dbReference type="Pfam" id="PF01264">
    <property type="entry name" value="Chorismate_synt"/>
    <property type="match status" value="1"/>
</dbReference>
<evidence type="ECO:0000313" key="14">
    <source>
        <dbReference type="Proteomes" id="UP001314796"/>
    </source>
</evidence>
<keyword evidence="14" id="KW-1185">Reference proteome</keyword>
<keyword evidence="7 11" id="KW-0274">FAD</keyword>
<comment type="similarity">
    <text evidence="2 11 12">Belongs to the chorismate synthase family.</text>
</comment>
<dbReference type="EC" id="4.2.3.5" evidence="3 11"/>
<dbReference type="Gene3D" id="3.60.150.10">
    <property type="entry name" value="Chorismate synthase AroC"/>
    <property type="match status" value="1"/>
</dbReference>
<evidence type="ECO:0000256" key="5">
    <source>
        <dbReference type="ARBA" id="ARBA00022630"/>
    </source>
</evidence>
<dbReference type="InterPro" id="IPR020541">
    <property type="entry name" value="Chorismate_synthase_CS"/>
</dbReference>
<dbReference type="InterPro" id="IPR035904">
    <property type="entry name" value="Chorismate_synth_AroC_sf"/>
</dbReference>
<dbReference type="PROSITE" id="PS00788">
    <property type="entry name" value="CHORISMATE_SYNTHASE_2"/>
    <property type="match status" value="1"/>
</dbReference>
<dbReference type="PROSITE" id="PS00787">
    <property type="entry name" value="CHORISMATE_SYNTHASE_1"/>
    <property type="match status" value="1"/>
</dbReference>
<comment type="function">
    <text evidence="11">Catalyzes the anti-1,4-elimination of the C-3 phosphate and the C-6 proR hydrogen from 5-enolpyruvylshikimate-3-phosphate (EPSP) to yield chorismate, which is the branch point compound that serves as the starting substrate for the three terminal pathways of aromatic amino acid biosynthesis. This reaction introduces a second double bond into the aromatic ring system.</text>
</comment>
<feature type="binding site" evidence="11">
    <location>
        <position position="343"/>
    </location>
    <ligand>
        <name>FMN</name>
        <dbReference type="ChEBI" id="CHEBI:58210"/>
    </ligand>
</feature>
<dbReference type="EMBL" id="JAFBEE010000001">
    <property type="protein sequence ID" value="MBM7613733.1"/>
    <property type="molecule type" value="Genomic_DNA"/>
</dbReference>
<dbReference type="Proteomes" id="UP001314796">
    <property type="component" value="Unassembled WGS sequence"/>
</dbReference>
<sequence>MLRILTAGESHGRGLVGVIEGLPSNVPLKLELINQDLRRRQQGYGRGGRMKIEKDQIEVMSGIRGGKTLGSPISFVINNRDYDNWREHMDPFQENKEERRVTRPRPGHADLTGQMKYNFDDIRNVLERSSARETAVRTAAGSIVKQFLKCFNIEVYSHVVSIGDVQLNKNSNMFFDTQNSDDLVKLIKKADESPVRCIDQETEAAMIQAIDEAKADGDSLGGVFEVHITGVPVGLGSYVQWDRKLDAKLSYALMSIQGIKGVEIGEGFTNTTKPGSQVHDEIYHQEGQGYHRKTNFAGGIEGGMSNGETIILRCGMKPIPTLYKPLRTVNIHTKEVEMATVERSDTCAVPAASIVGEMVAISVIGEEFMRKFGGDSLEEIMKRWKDYI</sequence>